<evidence type="ECO:0000256" key="12">
    <source>
        <dbReference type="ARBA" id="ARBA00022842"/>
    </source>
</evidence>
<evidence type="ECO:0000256" key="8">
    <source>
        <dbReference type="ARBA" id="ARBA00022723"/>
    </source>
</evidence>
<keyword evidence="10" id="KW-0418">Kinase</keyword>
<dbReference type="STRING" id="525903.Taci_1678"/>
<keyword evidence="12" id="KW-0460">Magnesium</keyword>
<evidence type="ECO:0000259" key="15">
    <source>
        <dbReference type="Pfam" id="PF01326"/>
    </source>
</evidence>
<comment type="pathway">
    <text evidence="3">Carbohydrate biosynthesis; gluconeogenesis.</text>
</comment>
<dbReference type="EC" id="2.7.9.2" evidence="5"/>
<evidence type="ECO:0000256" key="14">
    <source>
        <dbReference type="ARBA" id="ARBA00047700"/>
    </source>
</evidence>
<comment type="cofactor">
    <cofactor evidence="1">
        <name>Mg(2+)</name>
        <dbReference type="ChEBI" id="CHEBI:18420"/>
    </cofactor>
</comment>
<dbReference type="HOGENOM" id="CLU_015408_0_0_0"/>
<evidence type="ECO:0000313" key="17">
    <source>
        <dbReference type="Proteomes" id="UP000002030"/>
    </source>
</evidence>
<name>D1B7A1_THEAS</name>
<dbReference type="Pfam" id="PF01326">
    <property type="entry name" value="PPDK_N"/>
    <property type="match status" value="1"/>
</dbReference>
<comment type="catalytic activity">
    <reaction evidence="14">
        <text>pyruvate + ATP + H2O = phosphoenolpyruvate + AMP + phosphate + 2 H(+)</text>
        <dbReference type="Rhea" id="RHEA:11364"/>
        <dbReference type="ChEBI" id="CHEBI:15361"/>
        <dbReference type="ChEBI" id="CHEBI:15377"/>
        <dbReference type="ChEBI" id="CHEBI:15378"/>
        <dbReference type="ChEBI" id="CHEBI:30616"/>
        <dbReference type="ChEBI" id="CHEBI:43474"/>
        <dbReference type="ChEBI" id="CHEBI:58702"/>
        <dbReference type="ChEBI" id="CHEBI:456215"/>
        <dbReference type="EC" id="2.7.9.2"/>
    </reaction>
</comment>
<dbReference type="GO" id="GO:0005524">
    <property type="term" value="F:ATP binding"/>
    <property type="evidence" value="ECO:0007669"/>
    <property type="project" value="UniProtKB-KW"/>
</dbReference>
<proteinExistence type="inferred from homology"/>
<evidence type="ECO:0000256" key="4">
    <source>
        <dbReference type="ARBA" id="ARBA00007837"/>
    </source>
</evidence>
<dbReference type="RefSeq" id="WP_012870401.1">
    <property type="nucleotide sequence ID" value="NC_013522.1"/>
</dbReference>
<evidence type="ECO:0000256" key="6">
    <source>
        <dbReference type="ARBA" id="ARBA00021623"/>
    </source>
</evidence>
<dbReference type="Gene3D" id="3.30.1490.20">
    <property type="entry name" value="ATP-grasp fold, A domain"/>
    <property type="match status" value="1"/>
</dbReference>
<dbReference type="InterPro" id="IPR006319">
    <property type="entry name" value="PEP_synth"/>
</dbReference>
<dbReference type="EnsemblBacteria" id="ACZ19892">
    <property type="protein sequence ID" value="ACZ19892"/>
    <property type="gene ID" value="Taci_1678"/>
</dbReference>
<dbReference type="GO" id="GO:0046872">
    <property type="term" value="F:metal ion binding"/>
    <property type="evidence" value="ECO:0007669"/>
    <property type="project" value="UniProtKB-KW"/>
</dbReference>
<dbReference type="SUPFAM" id="SSF56059">
    <property type="entry name" value="Glutathione synthetase ATP-binding domain-like"/>
    <property type="match status" value="1"/>
</dbReference>
<dbReference type="Gene3D" id="3.30.470.20">
    <property type="entry name" value="ATP-grasp fold, B domain"/>
    <property type="match status" value="1"/>
</dbReference>
<evidence type="ECO:0000256" key="9">
    <source>
        <dbReference type="ARBA" id="ARBA00022741"/>
    </source>
</evidence>
<dbReference type="GO" id="GO:0008986">
    <property type="term" value="F:pyruvate, water dikinase activity"/>
    <property type="evidence" value="ECO:0007669"/>
    <property type="project" value="UniProtKB-EC"/>
</dbReference>
<dbReference type="AlphaFoldDB" id="D1B7A1"/>
<keyword evidence="17" id="KW-1185">Reference proteome</keyword>
<evidence type="ECO:0000256" key="5">
    <source>
        <dbReference type="ARBA" id="ARBA00011996"/>
    </source>
</evidence>
<keyword evidence="7" id="KW-0808">Transferase</keyword>
<dbReference type="InterPro" id="IPR002192">
    <property type="entry name" value="PPDK_AMP/ATP-bd"/>
</dbReference>
<evidence type="ECO:0000256" key="3">
    <source>
        <dbReference type="ARBA" id="ARBA00004742"/>
    </source>
</evidence>
<evidence type="ECO:0000256" key="10">
    <source>
        <dbReference type="ARBA" id="ARBA00022777"/>
    </source>
</evidence>
<dbReference type="KEGG" id="tai:Taci_1678"/>
<dbReference type="PANTHER" id="PTHR43030:SF1">
    <property type="entry name" value="PHOSPHOENOLPYRUVATE SYNTHASE"/>
    <property type="match status" value="1"/>
</dbReference>
<protein>
    <recommendedName>
        <fullName evidence="6">Phosphoenolpyruvate synthase</fullName>
        <ecNumber evidence="5">2.7.9.2</ecNumber>
    </recommendedName>
    <alternativeName>
        <fullName evidence="13">Pyruvate, water dikinase</fullName>
    </alternativeName>
</protein>
<dbReference type="InterPro" id="IPR013815">
    <property type="entry name" value="ATP_grasp_subdomain_1"/>
</dbReference>
<organism evidence="16 17">
    <name type="scientific">Thermanaerovibrio acidaminovorans (strain ATCC 49978 / DSM 6589 / Su883)</name>
    <name type="common">Selenomonas acidaminovorans</name>
    <dbReference type="NCBI Taxonomy" id="525903"/>
    <lineage>
        <taxon>Bacteria</taxon>
        <taxon>Thermotogati</taxon>
        <taxon>Synergistota</taxon>
        <taxon>Synergistia</taxon>
        <taxon>Synergistales</taxon>
        <taxon>Synergistaceae</taxon>
        <taxon>Thermanaerovibrio</taxon>
    </lineage>
</organism>
<dbReference type="eggNOG" id="COG0574">
    <property type="taxonomic scope" value="Bacteria"/>
</dbReference>
<dbReference type="Proteomes" id="UP000002030">
    <property type="component" value="Chromosome"/>
</dbReference>
<keyword evidence="9" id="KW-0547">Nucleotide-binding</keyword>
<evidence type="ECO:0000313" key="16">
    <source>
        <dbReference type="EMBL" id="ACZ19892.1"/>
    </source>
</evidence>
<evidence type="ECO:0000256" key="2">
    <source>
        <dbReference type="ARBA" id="ARBA00002988"/>
    </source>
</evidence>
<keyword evidence="8" id="KW-0479">Metal-binding</keyword>
<gene>
    <name evidence="16" type="ordered locus">Taci_1678</name>
</gene>
<keyword evidence="16" id="KW-0670">Pyruvate</keyword>
<evidence type="ECO:0000256" key="11">
    <source>
        <dbReference type="ARBA" id="ARBA00022840"/>
    </source>
</evidence>
<feature type="domain" description="Pyruvate phosphate dikinase AMP/ATP-binding" evidence="15">
    <location>
        <begin position="40"/>
        <end position="402"/>
    </location>
</feature>
<reference evidence="16 17" key="1">
    <citation type="journal article" date="2009" name="Stand. Genomic Sci.">
        <title>Complete genome sequence of Thermanaerovibrio acidaminovorans type strain (Su883).</title>
        <authorList>
            <person name="Chovatia M."/>
            <person name="Sikorski J."/>
            <person name="Schroder M."/>
            <person name="Lapidus A."/>
            <person name="Nolan M."/>
            <person name="Tice H."/>
            <person name="Glavina Del Rio T."/>
            <person name="Copeland A."/>
            <person name="Cheng J.F."/>
            <person name="Lucas S."/>
            <person name="Chen F."/>
            <person name="Bruce D."/>
            <person name="Goodwin L."/>
            <person name="Pitluck S."/>
            <person name="Ivanova N."/>
            <person name="Mavromatis K."/>
            <person name="Ovchinnikova G."/>
            <person name="Pati A."/>
            <person name="Chen A."/>
            <person name="Palaniappan K."/>
            <person name="Land M."/>
            <person name="Hauser L."/>
            <person name="Chang Y.J."/>
            <person name="Jeffries C.D."/>
            <person name="Chain P."/>
            <person name="Saunders E."/>
            <person name="Detter J.C."/>
            <person name="Brettin T."/>
            <person name="Rohde M."/>
            <person name="Goker M."/>
            <person name="Spring S."/>
            <person name="Bristow J."/>
            <person name="Markowitz V."/>
            <person name="Hugenholtz P."/>
            <person name="Kyrpides N.C."/>
            <person name="Klenk H.P."/>
            <person name="Eisen J.A."/>
        </authorList>
    </citation>
    <scope>NUCLEOTIDE SEQUENCE [LARGE SCALE GENOMIC DNA]</scope>
    <source>
        <strain evidence="17">ATCC 49978 / DSM 6589 / Su883</strain>
    </source>
</reference>
<evidence type="ECO:0000256" key="1">
    <source>
        <dbReference type="ARBA" id="ARBA00001946"/>
    </source>
</evidence>
<accession>D1B7A1</accession>
<comment type="function">
    <text evidence="2">Catalyzes the phosphorylation of pyruvate to phosphoenolpyruvate.</text>
</comment>
<keyword evidence="11" id="KW-0067">ATP-binding</keyword>
<comment type="similarity">
    <text evidence="4">Belongs to the PEP-utilizing enzyme family.</text>
</comment>
<dbReference type="EMBL" id="CP001818">
    <property type="protein sequence ID" value="ACZ19892.1"/>
    <property type="molecule type" value="Genomic_DNA"/>
</dbReference>
<evidence type="ECO:0000256" key="13">
    <source>
        <dbReference type="ARBA" id="ARBA00033470"/>
    </source>
</evidence>
<dbReference type="OrthoDB" id="9812167at2"/>
<evidence type="ECO:0000256" key="7">
    <source>
        <dbReference type="ARBA" id="ARBA00022679"/>
    </source>
</evidence>
<dbReference type="PANTHER" id="PTHR43030">
    <property type="entry name" value="PHOSPHOENOLPYRUVATE SYNTHASE"/>
    <property type="match status" value="1"/>
</dbReference>
<sequence>MAPDDLPLEPLEGFHRSDFVRFDPEESYRDRGELIGDGRCGGKAKGLAFARAAVEASTLRDRVAFPAFSFSVTTEPFFDFVEMNRLDWLYDDPSGADLDRLAADLQVPAGLEWDLMRILERAGGLPLAVRSSSLLEDSLSLSFAGKYETCFVASGTPDQRGLEELKLSMKRVWLSLFNPSARAYRAKHRMGDRMEAMGVLVQPVVGRRRQDLYYPEISGTVFSRVFRRPTPRVRKEDGVMRICFGLGTRTVERGNARVFYLTNPNLRPEGNNPEQVAESSQVDFDYIDLAKRAFLTGSLNHLFLPTILRHHRNAGHFIEKYHDGMLLSTMSESDGPARPIFTFHALPTRFRDMFDLVRRLMGLMEARMGCPVDMEFTYDTEDGIMHLLQMRPLASYDEMAQVRIPPLEGRTVILKGNRMVSNGELTQVPYLVYVDAEAYMSHWDPPRAAAAVGEMNQHLNGQRYILAGPGRWGSTNPTLGVPVSYAQICNCSCLVELSLPSYGMSPDLSYGTHFFLDMDSDGILYLPVFEGQDGNCFNRQWFASSPFETGSHPAVRLYQGPFDVHMDGDGEIGLITLSPPLANRGGII</sequence>